<dbReference type="EMBL" id="CM047748">
    <property type="protein sequence ID" value="KAJ0014475.1"/>
    <property type="molecule type" value="Genomic_DNA"/>
</dbReference>
<proteinExistence type="predicted"/>
<reference evidence="2" key="1">
    <citation type="journal article" date="2023" name="G3 (Bethesda)">
        <title>Genome assembly and association tests identify interacting loci associated with vigor, precocity, and sex in interspecific pistachio rootstocks.</title>
        <authorList>
            <person name="Palmer W."/>
            <person name="Jacygrad E."/>
            <person name="Sagayaradj S."/>
            <person name="Cavanaugh K."/>
            <person name="Han R."/>
            <person name="Bertier L."/>
            <person name="Beede B."/>
            <person name="Kafkas S."/>
            <person name="Golino D."/>
            <person name="Preece J."/>
            <person name="Michelmore R."/>
        </authorList>
    </citation>
    <scope>NUCLEOTIDE SEQUENCE [LARGE SCALE GENOMIC DNA]</scope>
</reference>
<sequence>MLVYDTEPMLLQFLPSENNVLMKSIHLISIILRIYVI</sequence>
<accession>A0ACC0XBS1</accession>
<name>A0ACC0XBS1_9ROSI</name>
<gene>
    <name evidence="1" type="ORF">Pint_20828</name>
</gene>
<dbReference type="Proteomes" id="UP001163603">
    <property type="component" value="Chromosome 13"/>
</dbReference>
<keyword evidence="2" id="KW-1185">Reference proteome</keyword>
<evidence type="ECO:0000313" key="2">
    <source>
        <dbReference type="Proteomes" id="UP001163603"/>
    </source>
</evidence>
<evidence type="ECO:0000313" key="1">
    <source>
        <dbReference type="EMBL" id="KAJ0014475.1"/>
    </source>
</evidence>
<protein>
    <submittedName>
        <fullName evidence="1">Uncharacterized protein</fullName>
    </submittedName>
</protein>
<comment type="caution">
    <text evidence="1">The sequence shown here is derived from an EMBL/GenBank/DDBJ whole genome shotgun (WGS) entry which is preliminary data.</text>
</comment>
<organism evidence="1 2">
    <name type="scientific">Pistacia integerrima</name>
    <dbReference type="NCBI Taxonomy" id="434235"/>
    <lineage>
        <taxon>Eukaryota</taxon>
        <taxon>Viridiplantae</taxon>
        <taxon>Streptophyta</taxon>
        <taxon>Embryophyta</taxon>
        <taxon>Tracheophyta</taxon>
        <taxon>Spermatophyta</taxon>
        <taxon>Magnoliopsida</taxon>
        <taxon>eudicotyledons</taxon>
        <taxon>Gunneridae</taxon>
        <taxon>Pentapetalae</taxon>
        <taxon>rosids</taxon>
        <taxon>malvids</taxon>
        <taxon>Sapindales</taxon>
        <taxon>Anacardiaceae</taxon>
        <taxon>Pistacia</taxon>
    </lineage>
</organism>